<evidence type="ECO:0000313" key="1">
    <source>
        <dbReference type="EMBL" id="VEL28263.1"/>
    </source>
</evidence>
<protein>
    <recommendedName>
        <fullName evidence="3">Ig-like domain-containing protein</fullName>
    </recommendedName>
</protein>
<dbReference type="SUPFAM" id="SSF48726">
    <property type="entry name" value="Immunoglobulin"/>
    <property type="match status" value="1"/>
</dbReference>
<organism evidence="1 2">
    <name type="scientific">Protopolystoma xenopodis</name>
    <dbReference type="NCBI Taxonomy" id="117903"/>
    <lineage>
        <taxon>Eukaryota</taxon>
        <taxon>Metazoa</taxon>
        <taxon>Spiralia</taxon>
        <taxon>Lophotrochozoa</taxon>
        <taxon>Platyhelminthes</taxon>
        <taxon>Monogenea</taxon>
        <taxon>Polyopisthocotylea</taxon>
        <taxon>Polystomatidea</taxon>
        <taxon>Polystomatidae</taxon>
        <taxon>Protopolystoma</taxon>
    </lineage>
</organism>
<dbReference type="Gene3D" id="2.60.40.10">
    <property type="entry name" value="Immunoglobulins"/>
    <property type="match status" value="1"/>
</dbReference>
<dbReference type="InterPro" id="IPR013783">
    <property type="entry name" value="Ig-like_fold"/>
</dbReference>
<evidence type="ECO:0000313" key="2">
    <source>
        <dbReference type="Proteomes" id="UP000784294"/>
    </source>
</evidence>
<comment type="caution">
    <text evidence="1">The sequence shown here is derived from an EMBL/GenBank/DDBJ whole genome shotgun (WGS) entry which is preliminary data.</text>
</comment>
<accession>A0A3S5C0Z9</accession>
<sequence length="111" mass="12590">MNSFNGVNCRFSTIQPDPAVLNCQPHANIYIVFVLFQGIEVKFDRLDMDSRRYDRSQLRRPYTKYFGTLQISNIQFENEGVYSCLVQTPLASTERKAIVRIAGPPGPCAGK</sequence>
<keyword evidence="2" id="KW-1185">Reference proteome</keyword>
<dbReference type="EMBL" id="CAAALY010093670">
    <property type="protein sequence ID" value="VEL28263.1"/>
    <property type="molecule type" value="Genomic_DNA"/>
</dbReference>
<dbReference type="AlphaFoldDB" id="A0A3S5C0Z9"/>
<reference evidence="1" key="1">
    <citation type="submission" date="2018-11" db="EMBL/GenBank/DDBJ databases">
        <authorList>
            <consortium name="Pathogen Informatics"/>
        </authorList>
    </citation>
    <scope>NUCLEOTIDE SEQUENCE</scope>
</reference>
<dbReference type="OrthoDB" id="266138at2759"/>
<evidence type="ECO:0008006" key="3">
    <source>
        <dbReference type="Google" id="ProtNLM"/>
    </source>
</evidence>
<gene>
    <name evidence="1" type="ORF">PXEA_LOCUS21703</name>
</gene>
<dbReference type="InterPro" id="IPR036179">
    <property type="entry name" value="Ig-like_dom_sf"/>
</dbReference>
<dbReference type="Proteomes" id="UP000784294">
    <property type="component" value="Unassembled WGS sequence"/>
</dbReference>
<name>A0A3S5C0Z9_9PLAT</name>
<proteinExistence type="predicted"/>